<dbReference type="InterPro" id="IPR043502">
    <property type="entry name" value="DNA/RNA_pol_sf"/>
</dbReference>
<sequence>MEKVGELDMNVATILSRDHRLSALVRIAKEISLGKAQLQDYVARCAFHGLTLEDSHEYAAGTIVYAQALKRLREAELEYAREGPEFDYIKEGGDVAQGSAPRPSEPKQVAQLARLPPAMKHDHAQQQQYAWIKGLSLEHHAYPELNEEWEEFFQQWLANPELKVKPNKSEHFQITTTPLGYKTVRVLHEEYGWAGLAHNRTKKDCDVTQEPTPYFQKSTHSTAVCPHHELFLPRYNRHSRRNAAHGLVQRMNRDPTRASTNLDEMKKYIQQAVQLVIRDLEAAGLRIFEGDITPRMFFQWLATRKFPATKKIKYLEQVRPFVVDENTWVHPQSFPIDPGAFMKNEWLAAGNKGPRMILPGPYAMTGVMGPLVDMIGDYFFSMPYTSKKIPEVERAMVALRRFGLAAVILNDMSAYECSITAEHQRLIEHAIFKHFFPRAGPWVDRYLERIKISQKGYNASLPSLRRSGDPQTSLGNSITNIVSIIAAALYVIDKHNCGPVKPTAWVEGDDSLVAWPAEWGNAHDSANPYFNTYHEAFVKMGFDTKMEICSFAGDAGYCSMFFTEAGKNSPSVASTFIDFPYDHNNTGQGVELLAMKSQSLVAQAPGQPLTWALAQYYNPPTPLHLRLPYNAYEYEEYIRQGFEVILSQSAMVVTLYPKPIPQPSEADRLLFQGRYGFTPIEQQDIERRILEKGLLGVTHYELRQLCVEDGIDIDCCAVFYARNVERSDVYPKPDNEPYVCHFEHDENTGSWKMTKTERLPDPEARMHVAQRVHPKLRNPVCRAEKEVKLRRYVHQQMKENHDARTAQVYRDHEALVAAIAKFYSVTGLWRRRLSAEPPDSGGLAL</sequence>
<protein>
    <submittedName>
        <fullName evidence="3">RNA-dependent RNA polymerase</fullName>
    </submittedName>
</protein>
<evidence type="ECO:0000256" key="2">
    <source>
        <dbReference type="ARBA" id="ARBA00022695"/>
    </source>
</evidence>
<keyword evidence="2" id="KW-0548">Nucleotidyltransferase</keyword>
<accession>A0A8K1MZI9</accession>
<dbReference type="SUPFAM" id="SSF56672">
    <property type="entry name" value="DNA/RNA polymerases"/>
    <property type="match status" value="1"/>
</dbReference>
<evidence type="ECO:0000256" key="1">
    <source>
        <dbReference type="ARBA" id="ARBA00022679"/>
    </source>
</evidence>
<name>A0A8K1MZI9_9VIRU</name>
<proteinExistence type="predicted"/>
<dbReference type="EMBL" id="MZ375163">
    <property type="protein sequence ID" value="UCS96344.1"/>
    <property type="molecule type" value="Genomic_RNA"/>
</dbReference>
<keyword evidence="3" id="KW-0696">RNA-directed RNA polymerase</keyword>
<evidence type="ECO:0000313" key="3">
    <source>
        <dbReference type="EMBL" id="UCS96344.1"/>
    </source>
</evidence>
<organism evidence="3">
    <name type="scientific">Riboviria sp</name>
    <dbReference type="NCBI Taxonomy" id="2585031"/>
    <lineage>
        <taxon>Viruses</taxon>
        <taxon>Riboviria</taxon>
    </lineage>
</organism>
<keyword evidence="1" id="KW-0808">Transferase</keyword>
<reference evidence="3" key="1">
    <citation type="submission" date="2021-06" db="EMBL/GenBank/DDBJ databases">
        <title>Viral sequences from lizard feces in the Qinghai-Tibetan Plateau, China.</title>
        <authorList>
            <person name="Lu J."/>
            <person name="Shen Q."/>
            <person name="Zhang W."/>
        </authorList>
    </citation>
    <scope>NUCLEOTIDE SEQUENCE</scope>
    <source>
        <strain evidence="3">1PE-RDRP-14</strain>
    </source>
</reference>
<dbReference type="GO" id="GO:0003968">
    <property type="term" value="F:RNA-directed RNA polymerase activity"/>
    <property type="evidence" value="ECO:0007669"/>
    <property type="project" value="UniProtKB-KW"/>
</dbReference>